<dbReference type="AlphaFoldDB" id="A0A9D1GQC6"/>
<evidence type="ECO:0000256" key="7">
    <source>
        <dbReference type="ARBA" id="ARBA00022967"/>
    </source>
</evidence>
<dbReference type="InterPro" id="IPR006121">
    <property type="entry name" value="HMA_dom"/>
</dbReference>
<evidence type="ECO:0000259" key="11">
    <source>
        <dbReference type="PROSITE" id="PS50846"/>
    </source>
</evidence>
<keyword evidence="3 10" id="KW-0812">Transmembrane</keyword>
<accession>A0A9D1GQC6</accession>
<dbReference type="InterPro" id="IPR023299">
    <property type="entry name" value="ATPase_P-typ_cyto_dom_N"/>
</dbReference>
<feature type="non-terminal residue" evidence="12">
    <location>
        <position position="1"/>
    </location>
</feature>
<dbReference type="NCBIfam" id="TIGR01494">
    <property type="entry name" value="ATPase_P-type"/>
    <property type="match status" value="1"/>
</dbReference>
<dbReference type="PROSITE" id="PS50846">
    <property type="entry name" value="HMA_2"/>
    <property type="match status" value="1"/>
</dbReference>
<gene>
    <name evidence="12" type="ORF">IAD46_02865</name>
</gene>
<dbReference type="SUPFAM" id="SSF56784">
    <property type="entry name" value="HAD-like"/>
    <property type="match status" value="1"/>
</dbReference>
<dbReference type="GO" id="GO:0005886">
    <property type="term" value="C:plasma membrane"/>
    <property type="evidence" value="ECO:0007669"/>
    <property type="project" value="UniProtKB-SubCell"/>
</dbReference>
<keyword evidence="7" id="KW-1278">Translocase</keyword>
<dbReference type="Pfam" id="PF00403">
    <property type="entry name" value="HMA"/>
    <property type="match status" value="1"/>
</dbReference>
<dbReference type="PANTHER" id="PTHR43520">
    <property type="entry name" value="ATP7, ISOFORM B"/>
    <property type="match status" value="1"/>
</dbReference>
<keyword evidence="10" id="KW-1003">Cell membrane</keyword>
<dbReference type="InterPro" id="IPR001757">
    <property type="entry name" value="P_typ_ATPase"/>
</dbReference>
<dbReference type="SUPFAM" id="SSF55008">
    <property type="entry name" value="HMA, heavy metal-associated domain"/>
    <property type="match status" value="1"/>
</dbReference>
<evidence type="ECO:0000256" key="4">
    <source>
        <dbReference type="ARBA" id="ARBA00022723"/>
    </source>
</evidence>
<evidence type="ECO:0000256" key="6">
    <source>
        <dbReference type="ARBA" id="ARBA00022840"/>
    </source>
</evidence>
<dbReference type="PANTHER" id="PTHR43520:SF8">
    <property type="entry name" value="P-TYPE CU(+) TRANSPORTER"/>
    <property type="match status" value="1"/>
</dbReference>
<feature type="transmembrane region" description="Helical" evidence="10">
    <location>
        <begin position="362"/>
        <end position="384"/>
    </location>
</feature>
<keyword evidence="6 10" id="KW-0067">ATP-binding</keyword>
<dbReference type="Gene3D" id="3.40.1110.10">
    <property type="entry name" value="Calcium-transporting ATPase, cytoplasmic domain N"/>
    <property type="match status" value="1"/>
</dbReference>
<keyword evidence="4 10" id="KW-0479">Metal-binding</keyword>
<comment type="similarity">
    <text evidence="2 10">Belongs to the cation transport ATPase (P-type) (TC 3.A.3) family. Type IB subfamily.</text>
</comment>
<dbReference type="NCBIfam" id="TIGR01511">
    <property type="entry name" value="ATPase-IB1_Cu"/>
    <property type="match status" value="1"/>
</dbReference>
<feature type="transmembrane region" description="Helical" evidence="10">
    <location>
        <begin position="50"/>
        <end position="77"/>
    </location>
</feature>
<dbReference type="SFLD" id="SFLDF00027">
    <property type="entry name" value="p-type_atpase"/>
    <property type="match status" value="1"/>
</dbReference>
<dbReference type="GO" id="GO:0016887">
    <property type="term" value="F:ATP hydrolysis activity"/>
    <property type="evidence" value="ECO:0007669"/>
    <property type="project" value="InterPro"/>
</dbReference>
<dbReference type="InterPro" id="IPR017969">
    <property type="entry name" value="Heavy-metal-associated_CS"/>
</dbReference>
<dbReference type="SUPFAM" id="SSF81665">
    <property type="entry name" value="Calcium ATPase, transmembrane domain M"/>
    <property type="match status" value="1"/>
</dbReference>
<keyword evidence="8 10" id="KW-1133">Transmembrane helix</keyword>
<dbReference type="InterPro" id="IPR044492">
    <property type="entry name" value="P_typ_ATPase_HD_dom"/>
</dbReference>
<dbReference type="InterPro" id="IPR036163">
    <property type="entry name" value="HMA_dom_sf"/>
</dbReference>
<evidence type="ECO:0000256" key="10">
    <source>
        <dbReference type="RuleBase" id="RU362081"/>
    </source>
</evidence>
<evidence type="ECO:0000256" key="3">
    <source>
        <dbReference type="ARBA" id="ARBA00022692"/>
    </source>
</evidence>
<dbReference type="Gene3D" id="1.20.1110.10">
    <property type="entry name" value="Calcium-transporting ATPase, transmembrane domain"/>
    <property type="match status" value="1"/>
</dbReference>
<sequence>IIRLVEEAANSKAPISKLADKISAVFVPLVMLIALTSFIVFLSIGQGFEVAFSMAVSVLVIACPCALGLATPVAIMVGTGVAARNGLLVKNAEVLEKTHWIKTLILDKTGTITEGKPIVTDIIGREDIPILHIAYALEQKSEHPLALAIINKAKESNLPLLEVTDFESYSGLGISGRIEQKKYWIGNEKFLKERGIDLSSYEEKIKQLAEESKTPLLIAEDTRLIGLIAVKDPVKKDSYQAIANLKKQGIHLVMLTGDNDHTARKIAQEVGIDEVISNVLPTDKQKVVERLKQDTKHLVGMVGDGVNDAPALSSADIGIAIGRGADIAIESADIILISNSLNDVYHAIRLSKRVLANIKGNLFWAFFYNCIGILLASGIFYLPFQLKLNPMIAALAMSLSSVFVVCNALRLNLFHTEKGEKKMQTITLNISGMACSHCSNRVEKALSAICGVQNVTVSLEKQNAVCVCEDTVSKETLIQAVIDAGYQAQ</sequence>
<dbReference type="Gene3D" id="3.40.50.1000">
    <property type="entry name" value="HAD superfamily/HAD-like"/>
    <property type="match status" value="1"/>
</dbReference>
<reference evidence="12" key="1">
    <citation type="submission" date="2020-10" db="EMBL/GenBank/DDBJ databases">
        <authorList>
            <person name="Gilroy R."/>
        </authorList>
    </citation>
    <scope>NUCLEOTIDE SEQUENCE</scope>
    <source>
        <strain evidence="12">ChiW17-6978</strain>
    </source>
</reference>
<dbReference type="NCBIfam" id="TIGR01525">
    <property type="entry name" value="ATPase-IB_hvy"/>
    <property type="match status" value="1"/>
</dbReference>
<protein>
    <submittedName>
        <fullName evidence="12">Heavy metal translocating P-type ATPase</fullName>
    </submittedName>
</protein>
<keyword evidence="5 10" id="KW-0547">Nucleotide-binding</keyword>
<evidence type="ECO:0000313" key="13">
    <source>
        <dbReference type="Proteomes" id="UP000886758"/>
    </source>
</evidence>
<reference evidence="12" key="2">
    <citation type="journal article" date="2021" name="PeerJ">
        <title>Extensive microbial diversity within the chicken gut microbiome revealed by metagenomics and culture.</title>
        <authorList>
            <person name="Gilroy R."/>
            <person name="Ravi A."/>
            <person name="Getino M."/>
            <person name="Pursley I."/>
            <person name="Horton D.L."/>
            <person name="Alikhan N.F."/>
            <person name="Baker D."/>
            <person name="Gharbi K."/>
            <person name="Hall N."/>
            <person name="Watson M."/>
            <person name="Adriaenssens E.M."/>
            <person name="Foster-Nyarko E."/>
            <person name="Jarju S."/>
            <person name="Secka A."/>
            <person name="Antonio M."/>
            <person name="Oren A."/>
            <person name="Chaudhuri R.R."/>
            <person name="La Ragione R."/>
            <person name="Hildebrand F."/>
            <person name="Pallen M.J."/>
        </authorList>
    </citation>
    <scope>NUCLEOTIDE SEQUENCE</scope>
    <source>
        <strain evidence="12">ChiW17-6978</strain>
    </source>
</reference>
<proteinExistence type="inferred from homology"/>
<dbReference type="PROSITE" id="PS01047">
    <property type="entry name" value="HMA_1"/>
    <property type="match status" value="1"/>
</dbReference>
<name>A0A9D1GQC6_9MOLU</name>
<dbReference type="PRINTS" id="PR00943">
    <property type="entry name" value="CUATPASE"/>
</dbReference>
<comment type="caution">
    <text evidence="12">The sequence shown here is derived from an EMBL/GenBank/DDBJ whole genome shotgun (WGS) entry which is preliminary data.</text>
</comment>
<dbReference type="InterPro" id="IPR023214">
    <property type="entry name" value="HAD_sf"/>
</dbReference>
<dbReference type="PRINTS" id="PR00119">
    <property type="entry name" value="CATATPASE"/>
</dbReference>
<evidence type="ECO:0000256" key="2">
    <source>
        <dbReference type="ARBA" id="ARBA00006024"/>
    </source>
</evidence>
<evidence type="ECO:0000256" key="8">
    <source>
        <dbReference type="ARBA" id="ARBA00022989"/>
    </source>
</evidence>
<feature type="transmembrane region" description="Helical" evidence="10">
    <location>
        <begin position="22"/>
        <end position="44"/>
    </location>
</feature>
<dbReference type="InterPro" id="IPR036412">
    <property type="entry name" value="HAD-like_sf"/>
</dbReference>
<dbReference type="InterPro" id="IPR018303">
    <property type="entry name" value="ATPase_P-typ_P_site"/>
</dbReference>
<dbReference type="InterPro" id="IPR023298">
    <property type="entry name" value="ATPase_P-typ_TM_dom_sf"/>
</dbReference>
<dbReference type="Gene3D" id="3.30.70.100">
    <property type="match status" value="1"/>
</dbReference>
<evidence type="ECO:0000313" key="12">
    <source>
        <dbReference type="EMBL" id="HIT49947.1"/>
    </source>
</evidence>
<dbReference type="GO" id="GO:0005507">
    <property type="term" value="F:copper ion binding"/>
    <property type="evidence" value="ECO:0007669"/>
    <property type="project" value="TreeGrafter"/>
</dbReference>
<dbReference type="Pfam" id="PF00702">
    <property type="entry name" value="Hydrolase"/>
    <property type="match status" value="1"/>
</dbReference>
<organism evidence="12 13">
    <name type="scientific">Candidatus Pelethenecus faecipullorum</name>
    <dbReference type="NCBI Taxonomy" id="2840900"/>
    <lineage>
        <taxon>Bacteria</taxon>
        <taxon>Bacillati</taxon>
        <taxon>Mycoplasmatota</taxon>
        <taxon>Mollicutes</taxon>
        <taxon>Candidatus Pelethenecus</taxon>
    </lineage>
</organism>
<evidence type="ECO:0000256" key="9">
    <source>
        <dbReference type="ARBA" id="ARBA00023136"/>
    </source>
</evidence>
<dbReference type="GO" id="GO:0055070">
    <property type="term" value="P:copper ion homeostasis"/>
    <property type="evidence" value="ECO:0007669"/>
    <property type="project" value="TreeGrafter"/>
</dbReference>
<comment type="subcellular location">
    <subcellularLocation>
        <location evidence="10">Cell membrane</location>
    </subcellularLocation>
    <subcellularLocation>
        <location evidence="1">Membrane</location>
        <topology evidence="1">Multi-pass membrane protein</topology>
    </subcellularLocation>
</comment>
<feature type="transmembrane region" description="Helical" evidence="10">
    <location>
        <begin position="390"/>
        <end position="413"/>
    </location>
</feature>
<keyword evidence="9 10" id="KW-0472">Membrane</keyword>
<dbReference type="Proteomes" id="UP000886758">
    <property type="component" value="Unassembled WGS sequence"/>
</dbReference>
<dbReference type="GO" id="GO:0005524">
    <property type="term" value="F:ATP binding"/>
    <property type="evidence" value="ECO:0007669"/>
    <property type="project" value="UniProtKB-UniRule"/>
</dbReference>
<dbReference type="GO" id="GO:0043682">
    <property type="term" value="F:P-type divalent copper transporter activity"/>
    <property type="evidence" value="ECO:0007669"/>
    <property type="project" value="TreeGrafter"/>
</dbReference>
<evidence type="ECO:0000256" key="1">
    <source>
        <dbReference type="ARBA" id="ARBA00004141"/>
    </source>
</evidence>
<dbReference type="InterPro" id="IPR027256">
    <property type="entry name" value="P-typ_ATPase_IB"/>
</dbReference>
<dbReference type="EMBL" id="DVLF01000091">
    <property type="protein sequence ID" value="HIT49947.1"/>
    <property type="molecule type" value="Genomic_DNA"/>
</dbReference>
<dbReference type="SFLD" id="SFLDS00003">
    <property type="entry name" value="Haloacid_Dehalogenase"/>
    <property type="match status" value="1"/>
</dbReference>
<dbReference type="SFLD" id="SFLDG00002">
    <property type="entry name" value="C1.7:_P-type_atpase_like"/>
    <property type="match status" value="1"/>
</dbReference>
<dbReference type="CDD" id="cd00371">
    <property type="entry name" value="HMA"/>
    <property type="match status" value="1"/>
</dbReference>
<evidence type="ECO:0000256" key="5">
    <source>
        <dbReference type="ARBA" id="ARBA00022741"/>
    </source>
</evidence>
<dbReference type="PROSITE" id="PS00154">
    <property type="entry name" value="ATPASE_E1_E2"/>
    <property type="match status" value="1"/>
</dbReference>
<feature type="domain" description="HMA" evidence="11">
    <location>
        <begin position="424"/>
        <end position="489"/>
    </location>
</feature>